<dbReference type="RefSeq" id="WP_206726662.1">
    <property type="nucleotide sequence ID" value="NZ_CP071090.1"/>
</dbReference>
<sequence length="264" mass="27812">MSTSFESLRLEVPGTRAHVVGGRTPGSGPLWVYLHGLGCAGSRDWPPVARSAALAGRASLWFDLLGFGQSERPRDYSYALSEQASWVAAFLAREAQPVVLVGHSMGGTLALLVAEELVRAGRPPVALLVAEPNLRAEDATGSAVAAATPVDTFVAKWPQWVESMSSPMYRESVRLADPVAFHRSASSLVRVGQGLIPRLAALPVPVKGYILGALSDEATRETARQVAEAGIPVVTVESSGHGFSEDNPEGLGRAIARLVEPGKG</sequence>
<dbReference type="InterPro" id="IPR000073">
    <property type="entry name" value="AB_hydrolase_1"/>
</dbReference>
<dbReference type="Proteomes" id="UP000662747">
    <property type="component" value="Chromosome"/>
</dbReference>
<keyword evidence="2" id="KW-0378">Hydrolase</keyword>
<dbReference type="EMBL" id="CP071090">
    <property type="protein sequence ID" value="QSQ25105.1"/>
    <property type="molecule type" value="Genomic_DNA"/>
</dbReference>
<accession>A0ABX7P3P7</accession>
<reference evidence="2 3" key="1">
    <citation type="submission" date="2021-02" db="EMBL/GenBank/DDBJ databases">
        <title>De Novo genome assembly of isolated myxobacteria.</title>
        <authorList>
            <person name="Stevens D.C."/>
        </authorList>
    </citation>
    <scope>NUCLEOTIDE SEQUENCE [LARGE SCALE GENOMIC DNA]</scope>
    <source>
        <strain evidence="3">SCPEA02</strain>
    </source>
</reference>
<dbReference type="PANTHER" id="PTHR43798:SF33">
    <property type="entry name" value="HYDROLASE, PUTATIVE (AFU_ORTHOLOGUE AFUA_2G14860)-RELATED"/>
    <property type="match status" value="1"/>
</dbReference>
<dbReference type="Gene3D" id="3.40.50.1820">
    <property type="entry name" value="alpha/beta hydrolase"/>
    <property type="match status" value="1"/>
</dbReference>
<name>A0ABX7P3P7_9BACT</name>
<dbReference type="InterPro" id="IPR029058">
    <property type="entry name" value="AB_hydrolase_fold"/>
</dbReference>
<gene>
    <name evidence="2" type="ORF">JY651_09320</name>
</gene>
<organism evidence="2 3">
    <name type="scientific">Pyxidicoccus parkwayensis</name>
    <dbReference type="NCBI Taxonomy" id="2813578"/>
    <lineage>
        <taxon>Bacteria</taxon>
        <taxon>Pseudomonadati</taxon>
        <taxon>Myxococcota</taxon>
        <taxon>Myxococcia</taxon>
        <taxon>Myxococcales</taxon>
        <taxon>Cystobacterineae</taxon>
        <taxon>Myxococcaceae</taxon>
        <taxon>Pyxidicoccus</taxon>
    </lineage>
</organism>
<proteinExistence type="predicted"/>
<evidence type="ECO:0000313" key="3">
    <source>
        <dbReference type="Proteomes" id="UP000662747"/>
    </source>
</evidence>
<dbReference type="PANTHER" id="PTHR43798">
    <property type="entry name" value="MONOACYLGLYCEROL LIPASE"/>
    <property type="match status" value="1"/>
</dbReference>
<evidence type="ECO:0000259" key="1">
    <source>
        <dbReference type="Pfam" id="PF12697"/>
    </source>
</evidence>
<feature type="domain" description="AB hydrolase-1" evidence="1">
    <location>
        <begin position="32"/>
        <end position="251"/>
    </location>
</feature>
<evidence type="ECO:0000313" key="2">
    <source>
        <dbReference type="EMBL" id="QSQ25105.1"/>
    </source>
</evidence>
<dbReference type="Pfam" id="PF12697">
    <property type="entry name" value="Abhydrolase_6"/>
    <property type="match status" value="1"/>
</dbReference>
<keyword evidence="3" id="KW-1185">Reference proteome</keyword>
<dbReference type="GO" id="GO:0016787">
    <property type="term" value="F:hydrolase activity"/>
    <property type="evidence" value="ECO:0007669"/>
    <property type="project" value="UniProtKB-KW"/>
</dbReference>
<dbReference type="SUPFAM" id="SSF53474">
    <property type="entry name" value="alpha/beta-Hydrolases"/>
    <property type="match status" value="1"/>
</dbReference>
<protein>
    <submittedName>
        <fullName evidence="2">Alpha/beta fold hydrolase</fullName>
    </submittedName>
</protein>
<dbReference type="InterPro" id="IPR050266">
    <property type="entry name" value="AB_hydrolase_sf"/>
</dbReference>